<evidence type="ECO:0000313" key="2">
    <source>
        <dbReference type="Proteomes" id="UP000447434"/>
    </source>
</evidence>
<comment type="caution">
    <text evidence="1">The sequence shown here is derived from an EMBL/GenBank/DDBJ whole genome shotgun (WGS) entry which is preliminary data.</text>
</comment>
<dbReference type="PANTHER" id="PTHR46388:SF2">
    <property type="entry name" value="NHL REPEAT-CONTAINING PROTEIN 2"/>
    <property type="match status" value="1"/>
</dbReference>
<protein>
    <submittedName>
        <fullName evidence="1">Uncharacterized protein</fullName>
    </submittedName>
</protein>
<proteinExistence type="predicted"/>
<accession>A0A6A4QQG0</accession>
<organism evidence="1 2">
    <name type="scientific">Lupinus albus</name>
    <name type="common">White lupine</name>
    <name type="synonym">Lupinus termis</name>
    <dbReference type="NCBI Taxonomy" id="3870"/>
    <lineage>
        <taxon>Eukaryota</taxon>
        <taxon>Viridiplantae</taxon>
        <taxon>Streptophyta</taxon>
        <taxon>Embryophyta</taxon>
        <taxon>Tracheophyta</taxon>
        <taxon>Spermatophyta</taxon>
        <taxon>Magnoliopsida</taxon>
        <taxon>eudicotyledons</taxon>
        <taxon>Gunneridae</taxon>
        <taxon>Pentapetalae</taxon>
        <taxon>rosids</taxon>
        <taxon>fabids</taxon>
        <taxon>Fabales</taxon>
        <taxon>Fabaceae</taxon>
        <taxon>Papilionoideae</taxon>
        <taxon>50 kb inversion clade</taxon>
        <taxon>genistoids sensu lato</taxon>
        <taxon>core genistoids</taxon>
        <taxon>Genisteae</taxon>
        <taxon>Lupinus</taxon>
    </lineage>
</organism>
<gene>
    <name evidence="1" type="ORF">Lalb_Chr04g0260411</name>
</gene>
<evidence type="ECO:0000313" key="1">
    <source>
        <dbReference type="EMBL" id="KAE9615929.1"/>
    </source>
</evidence>
<keyword evidence="2" id="KW-1185">Reference proteome</keyword>
<dbReference type="AlphaFoldDB" id="A0A6A4QQG0"/>
<reference evidence="2" key="1">
    <citation type="journal article" date="2020" name="Nat. Commun.">
        <title>Genome sequence of the cluster root forming white lupin.</title>
        <authorList>
            <person name="Hufnagel B."/>
            <person name="Marques A."/>
            <person name="Soriano A."/>
            <person name="Marques L."/>
            <person name="Divol F."/>
            <person name="Doumas P."/>
            <person name="Sallet E."/>
            <person name="Mancinotti D."/>
            <person name="Carrere S."/>
            <person name="Marande W."/>
            <person name="Arribat S."/>
            <person name="Keller J."/>
            <person name="Huneau C."/>
            <person name="Blein T."/>
            <person name="Aime D."/>
            <person name="Laguerre M."/>
            <person name="Taylor J."/>
            <person name="Schubert V."/>
            <person name="Nelson M."/>
            <person name="Geu-Flores F."/>
            <person name="Crespi M."/>
            <person name="Gallardo-Guerrero K."/>
            <person name="Delaux P.-M."/>
            <person name="Salse J."/>
            <person name="Berges H."/>
            <person name="Guyot R."/>
            <person name="Gouzy J."/>
            <person name="Peret B."/>
        </authorList>
    </citation>
    <scope>NUCLEOTIDE SEQUENCE [LARGE SCALE GENOMIC DNA]</scope>
    <source>
        <strain evidence="2">cv. Amiga</strain>
    </source>
</reference>
<sequence length="60" mass="6759">MTRINCKVYYCKEDEVCLYQSLLFQVPFREGAPNSTEADVTLAHFVKPKTTSSSLQSVAL</sequence>
<dbReference type="Proteomes" id="UP000447434">
    <property type="component" value="Chromosome 4"/>
</dbReference>
<dbReference type="EMBL" id="WOCE01000004">
    <property type="protein sequence ID" value="KAE9615929.1"/>
    <property type="molecule type" value="Genomic_DNA"/>
</dbReference>
<dbReference type="PANTHER" id="PTHR46388">
    <property type="entry name" value="NHL REPEAT-CONTAINING PROTEIN 2"/>
    <property type="match status" value="1"/>
</dbReference>
<name>A0A6A4QQG0_LUPAL</name>
<dbReference type="OrthoDB" id="273823at2759"/>